<name>A0AC61R7L4_9FIRM</name>
<protein>
    <submittedName>
        <fullName evidence="1">Exopolysaccharide biosynthesis polyprenyl glycosylphosphotransferase</fullName>
    </submittedName>
</protein>
<gene>
    <name evidence="1" type="ORF">E5336_05030</name>
</gene>
<keyword evidence="2" id="KW-1185">Reference proteome</keyword>
<dbReference type="Proteomes" id="UP000308836">
    <property type="component" value="Unassembled WGS sequence"/>
</dbReference>
<accession>A0AC61R7L4</accession>
<evidence type="ECO:0000313" key="1">
    <source>
        <dbReference type="EMBL" id="TGY66212.1"/>
    </source>
</evidence>
<dbReference type="EMBL" id="SRYG01000008">
    <property type="protein sequence ID" value="TGY66212.1"/>
    <property type="molecule type" value="Genomic_DNA"/>
</dbReference>
<organism evidence="1 2">
    <name type="scientific">Dubosiella muris</name>
    <dbReference type="NCBI Taxonomy" id="3038133"/>
    <lineage>
        <taxon>Bacteria</taxon>
        <taxon>Bacillati</taxon>
        <taxon>Bacillota</taxon>
        <taxon>Erysipelotrichia</taxon>
        <taxon>Erysipelotrichales</taxon>
        <taxon>Erysipelotrichaceae</taxon>
        <taxon>Dubosiella</taxon>
    </lineage>
</organism>
<evidence type="ECO:0000313" key="2">
    <source>
        <dbReference type="Proteomes" id="UP000308836"/>
    </source>
</evidence>
<proteinExistence type="predicted"/>
<sequence>MTKLGVYKNIIEGIMTIGLVFVFPFSFVFKIKLVLLYFIIMHLAGRYRGRAILIWDELKLLLLGYMGYIGASLLLLDYDPFSWGQFGWLVLYLLCHGFCNLLIARYTHVVFWDKLKKNVLIIGAGTTASQLYGTCRTNRYSLLNVKGFINCNDDPFFHHVDQTIVEQEKPIYPLKDLEKVIAEQDIETVLIAIPEMSRKDQRKLVERLINQVETIKYLPRMEGLVTFNTKIDDFDGQLMISTAEGTITNTEKIFKRGMDILAGLAGLCVLAPLTLYVRHLNHKQGDYDPIFFKQVRIGENGREFTIYKYRTMVPNAEKILDELMEKDEAIRKEYQENKKLRDDPRITKAGSFLRKTSLDEFPQFINVLKGEMSLIGPRPYLPREKVDMGPYYQDVVSSKPGITGMWQTHGRSEVNFEQRLELDEYYYRNWSLWLDITLLIRTVKQVLGDDEGAM</sequence>
<reference evidence="1" key="1">
    <citation type="submission" date="2019-04" db="EMBL/GenBank/DDBJ databases">
        <title>Microbes associate with the intestines of laboratory mice.</title>
        <authorList>
            <person name="Navarre W."/>
            <person name="Wong E."/>
            <person name="Huang K."/>
            <person name="Tropini C."/>
            <person name="Ng K."/>
            <person name="Yu B."/>
        </authorList>
    </citation>
    <scope>NUCLEOTIDE SEQUENCE</scope>
    <source>
        <strain evidence="1">NM09_H32</strain>
    </source>
</reference>
<comment type="caution">
    <text evidence="1">The sequence shown here is derived from an EMBL/GenBank/DDBJ whole genome shotgun (WGS) entry which is preliminary data.</text>
</comment>